<dbReference type="PANTHER" id="PTHR46007">
    <property type="entry name" value="MEDIATOR OF RNA POLYMERASE II TRANSCRIPTION SUBUNIT 12"/>
    <property type="match status" value="1"/>
</dbReference>
<feature type="region of interest" description="Disordered" evidence="2">
    <location>
        <begin position="222"/>
        <end position="242"/>
    </location>
</feature>
<evidence type="ECO:0000313" key="3">
    <source>
        <dbReference type="EMBL" id="KAL3098999.1"/>
    </source>
</evidence>
<dbReference type="PANTHER" id="PTHR46007:SF12">
    <property type="entry name" value="C2H2-TYPE DOMAIN-CONTAINING PROTEIN-RELATED"/>
    <property type="match status" value="1"/>
</dbReference>
<feature type="compositionally biased region" description="Low complexity" evidence="2">
    <location>
        <begin position="770"/>
        <end position="783"/>
    </location>
</feature>
<sequence length="804" mass="89634">MNNSSQSAAEDSLVQFERLERQLNGSAAQQTPAAGQQQQQQRNVHHHPSIQELDDDSDQESLHLPAHEPFMRQGMGGNNGGGAEDDDDDLPVQLSYQQMLLNSDNNSPSIISNDGGGRGAIGGDGGDSNTSSIVDHRHTHSTPVTSSSLSSALSIASREAPKSTPRTTTTTTGSSGATIASLMAPLNVPDFKHVDFGGPPQQCLEAVTNRQKRSPLQQLNVPNFKHDDIHPPPAQQQQQKQRKTAFGGMAKARPMYHSTPHNKHTMLKPTTPNGHQISPIPEESDELDQLVSALVDNHKQQQKQKQGTAATTAYDQRAVKSLVTQLRDVIAQWDWAQARHRHVAKIYFERQNDELNVKWEQLNAEVAKFNETKADEWAQIAKVRTALRAEREKRLGKKEADRIIQLEKELADFKAKDARASRLASELRTQNRELQGVVRVREQSYTDNMMRLKRLESQLVSAEQENSRLRTRLKLIRQEPAATKVPQHPNHQQQQKKQQQPQQHQQQHRHHSEQQRGVTFSTAAPAVFPPSCSSSSTTTVSAGQQQQQHVRHQQEPTSNFHWDSNACGCVMATHGTPAENVQIDYLHDDRVYEVRMPRGHTMRYLLTGHLDLHWANGDRTLIRPDGERRELYSPEKPNFGIEIFLPSGVAYRLNAQSQWQRETISEQFVPDPTRMSERADGSFVKKLAGEPPSLQINSPDFQLRRFADTKAVKLSLERSAGIQLWLCTDNVLLVKHVSRQSGNTTNTNSSEDRTTTATPTNDGGGGGAETVGAANTSANTSSNSSAMTKKYLCFSLGRCRHINI</sequence>
<evidence type="ECO:0000313" key="4">
    <source>
        <dbReference type="Proteomes" id="UP001620645"/>
    </source>
</evidence>
<feature type="region of interest" description="Disordered" evidence="2">
    <location>
        <begin position="103"/>
        <end position="178"/>
    </location>
</feature>
<feature type="region of interest" description="Disordered" evidence="2">
    <location>
        <begin position="1"/>
        <end position="89"/>
    </location>
</feature>
<proteinExistence type="predicted"/>
<dbReference type="EMBL" id="JBICCN010000042">
    <property type="protein sequence ID" value="KAL3098999.1"/>
    <property type="molecule type" value="Genomic_DNA"/>
</dbReference>
<feature type="compositionally biased region" description="Gly residues" evidence="2">
    <location>
        <begin position="114"/>
        <end position="126"/>
    </location>
</feature>
<protein>
    <submittedName>
        <fullName evidence="3">Uncharacterized protein</fullName>
    </submittedName>
</protein>
<dbReference type="AlphaFoldDB" id="A0ABD2K7X3"/>
<reference evidence="3 4" key="1">
    <citation type="submission" date="2024-10" db="EMBL/GenBank/DDBJ databases">
        <authorList>
            <person name="Kim D."/>
        </authorList>
    </citation>
    <scope>NUCLEOTIDE SEQUENCE [LARGE SCALE GENOMIC DNA]</scope>
    <source>
        <strain evidence="3">Taebaek</strain>
    </source>
</reference>
<feature type="compositionally biased region" description="Low complexity" evidence="2">
    <location>
        <begin position="523"/>
        <end position="548"/>
    </location>
</feature>
<feature type="compositionally biased region" description="Low complexity" evidence="2">
    <location>
        <begin position="484"/>
        <end position="505"/>
    </location>
</feature>
<name>A0ABD2K7X3_HETSC</name>
<feature type="coiled-coil region" evidence="1">
    <location>
        <begin position="445"/>
        <end position="479"/>
    </location>
</feature>
<keyword evidence="1" id="KW-0175">Coiled coil</keyword>
<organism evidence="3 4">
    <name type="scientific">Heterodera schachtii</name>
    <name type="common">Sugarbeet cyst nematode worm</name>
    <name type="synonym">Tylenchus schachtii</name>
    <dbReference type="NCBI Taxonomy" id="97005"/>
    <lineage>
        <taxon>Eukaryota</taxon>
        <taxon>Metazoa</taxon>
        <taxon>Ecdysozoa</taxon>
        <taxon>Nematoda</taxon>
        <taxon>Chromadorea</taxon>
        <taxon>Rhabditida</taxon>
        <taxon>Tylenchina</taxon>
        <taxon>Tylenchomorpha</taxon>
        <taxon>Tylenchoidea</taxon>
        <taxon>Heteroderidae</taxon>
        <taxon>Heteroderinae</taxon>
        <taxon>Heterodera</taxon>
    </lineage>
</organism>
<dbReference type="InterPro" id="IPR051647">
    <property type="entry name" value="Mediator_comp_sub12"/>
</dbReference>
<gene>
    <name evidence="3" type="ORF">niasHS_000987</name>
</gene>
<feature type="compositionally biased region" description="Low complexity" evidence="2">
    <location>
        <begin position="27"/>
        <end position="41"/>
    </location>
</feature>
<evidence type="ECO:0000256" key="1">
    <source>
        <dbReference type="SAM" id="Coils"/>
    </source>
</evidence>
<feature type="compositionally biased region" description="Low complexity" evidence="2">
    <location>
        <begin position="146"/>
        <end position="178"/>
    </location>
</feature>
<accession>A0ABD2K7X3</accession>
<feature type="compositionally biased region" description="Low complexity" evidence="2">
    <location>
        <begin position="103"/>
        <end position="113"/>
    </location>
</feature>
<evidence type="ECO:0000256" key="2">
    <source>
        <dbReference type="SAM" id="MobiDB-lite"/>
    </source>
</evidence>
<dbReference type="Proteomes" id="UP001620645">
    <property type="component" value="Unassembled WGS sequence"/>
</dbReference>
<comment type="caution">
    <text evidence="3">The sequence shown here is derived from an EMBL/GenBank/DDBJ whole genome shotgun (WGS) entry which is preliminary data.</text>
</comment>
<feature type="region of interest" description="Disordered" evidence="2">
    <location>
        <begin position="482"/>
        <end position="559"/>
    </location>
</feature>
<feature type="region of interest" description="Disordered" evidence="2">
    <location>
        <begin position="741"/>
        <end position="783"/>
    </location>
</feature>
<keyword evidence="4" id="KW-1185">Reference proteome</keyword>